<dbReference type="Proteomes" id="UP000008068">
    <property type="component" value="Unassembled WGS sequence"/>
</dbReference>
<proteinExistence type="predicted"/>
<keyword evidence="1" id="KW-0732">Signal</keyword>
<dbReference type="HOGENOM" id="CLU_1779094_0_0_1"/>
<dbReference type="InParanoid" id="G0P783"/>
<sequence>MLLRALFLFVLAVRLNEVGGIKPEPSAAYENKACSRICQESSAALHAQIIIDRLNTRINQRKDEEADIGGLFSKGFEYVVSGQTKMNKEEFVKYLSELPKEQFVFIKCNDVKHTIDSISCNSTIYGPNYGNVSTVRISFDPVLKQILGFHEK</sequence>
<dbReference type="EMBL" id="GL380109">
    <property type="protein sequence ID" value="EGT46862.1"/>
    <property type="molecule type" value="Genomic_DNA"/>
</dbReference>
<gene>
    <name evidence="3" type="ORF">CAEBREN_19462</name>
</gene>
<protein>
    <recommendedName>
        <fullName evidence="2">NTF2-like domain-containing protein</fullName>
    </recommendedName>
</protein>
<dbReference type="Pfam" id="PF26530">
    <property type="entry name" value="NTF2_3"/>
    <property type="match status" value="1"/>
</dbReference>
<feature type="signal peptide" evidence="1">
    <location>
        <begin position="1"/>
        <end position="20"/>
    </location>
</feature>
<organism evidence="4">
    <name type="scientific">Caenorhabditis brenneri</name>
    <name type="common">Nematode worm</name>
    <dbReference type="NCBI Taxonomy" id="135651"/>
    <lineage>
        <taxon>Eukaryota</taxon>
        <taxon>Metazoa</taxon>
        <taxon>Ecdysozoa</taxon>
        <taxon>Nematoda</taxon>
        <taxon>Chromadorea</taxon>
        <taxon>Rhabditida</taxon>
        <taxon>Rhabditina</taxon>
        <taxon>Rhabditomorpha</taxon>
        <taxon>Rhabditoidea</taxon>
        <taxon>Rhabditidae</taxon>
        <taxon>Peloderinae</taxon>
        <taxon>Caenorhabditis</taxon>
    </lineage>
</organism>
<dbReference type="InterPro" id="IPR058721">
    <property type="entry name" value="NTF2_3"/>
</dbReference>
<name>G0P783_CAEBE</name>
<evidence type="ECO:0000313" key="3">
    <source>
        <dbReference type="EMBL" id="EGT46862.1"/>
    </source>
</evidence>
<accession>G0P783</accession>
<feature type="domain" description="NTF2-like" evidence="2">
    <location>
        <begin position="48"/>
        <end position="131"/>
    </location>
</feature>
<evidence type="ECO:0000256" key="1">
    <source>
        <dbReference type="SAM" id="SignalP"/>
    </source>
</evidence>
<evidence type="ECO:0000259" key="2">
    <source>
        <dbReference type="Pfam" id="PF26530"/>
    </source>
</evidence>
<feature type="chain" id="PRO_5003407021" description="NTF2-like domain-containing protein" evidence="1">
    <location>
        <begin position="21"/>
        <end position="152"/>
    </location>
</feature>
<dbReference type="AlphaFoldDB" id="G0P783"/>
<reference evidence="4" key="1">
    <citation type="submission" date="2011-07" db="EMBL/GenBank/DDBJ databases">
        <authorList>
            <consortium name="Caenorhabditis brenneri Sequencing and Analysis Consortium"/>
            <person name="Wilson R.K."/>
        </authorList>
    </citation>
    <scope>NUCLEOTIDE SEQUENCE [LARGE SCALE GENOMIC DNA]</scope>
    <source>
        <strain evidence="4">PB2801</strain>
    </source>
</reference>
<evidence type="ECO:0000313" key="4">
    <source>
        <dbReference type="Proteomes" id="UP000008068"/>
    </source>
</evidence>
<keyword evidence="4" id="KW-1185">Reference proteome</keyword>